<protein>
    <submittedName>
        <fullName evidence="1">Uncharacterized protein</fullName>
    </submittedName>
</protein>
<dbReference type="AlphaFoldDB" id="A0A2K2BGA7"/>
<accession>A0A2K2BGA7</accession>
<gene>
    <name evidence="1" type="ORF">POPTR_002G097300</name>
</gene>
<dbReference type="InParanoid" id="A0A2K2BGA7"/>
<dbReference type="EMBL" id="CM009291">
    <property type="protein sequence ID" value="PNT48815.1"/>
    <property type="molecule type" value="Genomic_DNA"/>
</dbReference>
<organism evidence="1 2">
    <name type="scientific">Populus trichocarpa</name>
    <name type="common">Western balsam poplar</name>
    <name type="synonym">Populus balsamifera subsp. trichocarpa</name>
    <dbReference type="NCBI Taxonomy" id="3694"/>
    <lineage>
        <taxon>Eukaryota</taxon>
        <taxon>Viridiplantae</taxon>
        <taxon>Streptophyta</taxon>
        <taxon>Embryophyta</taxon>
        <taxon>Tracheophyta</taxon>
        <taxon>Spermatophyta</taxon>
        <taxon>Magnoliopsida</taxon>
        <taxon>eudicotyledons</taxon>
        <taxon>Gunneridae</taxon>
        <taxon>Pentapetalae</taxon>
        <taxon>rosids</taxon>
        <taxon>fabids</taxon>
        <taxon>Malpighiales</taxon>
        <taxon>Salicaceae</taxon>
        <taxon>Saliceae</taxon>
        <taxon>Populus</taxon>
    </lineage>
</organism>
<dbReference type="Proteomes" id="UP000006729">
    <property type="component" value="Chromosome 2"/>
</dbReference>
<name>A0A2K2BGA7_POPTR</name>
<keyword evidence="2" id="KW-1185">Reference proteome</keyword>
<reference evidence="1 2" key="1">
    <citation type="journal article" date="2006" name="Science">
        <title>The genome of black cottonwood, Populus trichocarpa (Torr. &amp; Gray).</title>
        <authorList>
            <person name="Tuskan G.A."/>
            <person name="Difazio S."/>
            <person name="Jansson S."/>
            <person name="Bohlmann J."/>
            <person name="Grigoriev I."/>
            <person name="Hellsten U."/>
            <person name="Putnam N."/>
            <person name="Ralph S."/>
            <person name="Rombauts S."/>
            <person name="Salamov A."/>
            <person name="Schein J."/>
            <person name="Sterck L."/>
            <person name="Aerts A."/>
            <person name="Bhalerao R.R."/>
            <person name="Bhalerao R.P."/>
            <person name="Blaudez D."/>
            <person name="Boerjan W."/>
            <person name="Brun A."/>
            <person name="Brunner A."/>
            <person name="Busov V."/>
            <person name="Campbell M."/>
            <person name="Carlson J."/>
            <person name="Chalot M."/>
            <person name="Chapman J."/>
            <person name="Chen G.L."/>
            <person name="Cooper D."/>
            <person name="Coutinho P.M."/>
            <person name="Couturier J."/>
            <person name="Covert S."/>
            <person name="Cronk Q."/>
            <person name="Cunningham R."/>
            <person name="Davis J."/>
            <person name="Degroeve S."/>
            <person name="Dejardin A."/>
            <person name="Depamphilis C."/>
            <person name="Detter J."/>
            <person name="Dirks B."/>
            <person name="Dubchak I."/>
            <person name="Duplessis S."/>
            <person name="Ehlting J."/>
            <person name="Ellis B."/>
            <person name="Gendler K."/>
            <person name="Goodstein D."/>
            <person name="Gribskov M."/>
            <person name="Grimwood J."/>
            <person name="Groover A."/>
            <person name="Gunter L."/>
            <person name="Hamberger B."/>
            <person name="Heinze B."/>
            <person name="Helariutta Y."/>
            <person name="Henrissat B."/>
            <person name="Holligan D."/>
            <person name="Holt R."/>
            <person name="Huang W."/>
            <person name="Islam-Faridi N."/>
            <person name="Jones S."/>
            <person name="Jones-Rhoades M."/>
            <person name="Jorgensen R."/>
            <person name="Joshi C."/>
            <person name="Kangasjarvi J."/>
            <person name="Karlsson J."/>
            <person name="Kelleher C."/>
            <person name="Kirkpatrick R."/>
            <person name="Kirst M."/>
            <person name="Kohler A."/>
            <person name="Kalluri U."/>
            <person name="Larimer F."/>
            <person name="Leebens-Mack J."/>
            <person name="Leple J.C."/>
            <person name="Locascio P."/>
            <person name="Lou Y."/>
            <person name="Lucas S."/>
            <person name="Martin F."/>
            <person name="Montanini B."/>
            <person name="Napoli C."/>
            <person name="Nelson D.R."/>
            <person name="Nelson C."/>
            <person name="Nieminen K."/>
            <person name="Nilsson O."/>
            <person name="Pereda V."/>
            <person name="Peter G."/>
            <person name="Philippe R."/>
            <person name="Pilate G."/>
            <person name="Poliakov A."/>
            <person name="Razumovskaya J."/>
            <person name="Richardson P."/>
            <person name="Rinaldi C."/>
            <person name="Ritland K."/>
            <person name="Rouze P."/>
            <person name="Ryaboy D."/>
            <person name="Schmutz J."/>
            <person name="Schrader J."/>
            <person name="Segerman B."/>
            <person name="Shin H."/>
            <person name="Siddiqui A."/>
            <person name="Sterky F."/>
            <person name="Terry A."/>
            <person name="Tsai C.J."/>
            <person name="Uberbacher E."/>
            <person name="Unneberg P."/>
            <person name="Vahala J."/>
            <person name="Wall K."/>
            <person name="Wessler S."/>
            <person name="Yang G."/>
            <person name="Yin T."/>
            <person name="Douglas C."/>
            <person name="Marra M."/>
            <person name="Sandberg G."/>
            <person name="Van de Peer Y."/>
            <person name="Rokhsar D."/>
        </authorList>
    </citation>
    <scope>NUCLEOTIDE SEQUENCE [LARGE SCALE GENOMIC DNA]</scope>
    <source>
        <strain evidence="2">cv. Nisqually</strain>
    </source>
</reference>
<evidence type="ECO:0000313" key="2">
    <source>
        <dbReference type="Proteomes" id="UP000006729"/>
    </source>
</evidence>
<proteinExistence type="predicted"/>
<sequence length="56" mass="6227">MKTTKPLPAHPYKQLRGGLALQLVTCKLQGKKANCISYALKDFGHVSLKIVGNYRK</sequence>
<evidence type="ECO:0000313" key="1">
    <source>
        <dbReference type="EMBL" id="PNT48815.1"/>
    </source>
</evidence>